<keyword evidence="1" id="KW-1133">Transmembrane helix</keyword>
<dbReference type="InterPro" id="IPR021309">
    <property type="entry name" value="YgaP-like_TM"/>
</dbReference>
<dbReference type="EMBL" id="UOEG01000094">
    <property type="protein sequence ID" value="VAV92702.1"/>
    <property type="molecule type" value="Genomic_DNA"/>
</dbReference>
<organism evidence="3">
    <name type="scientific">hydrothermal vent metagenome</name>
    <dbReference type="NCBI Taxonomy" id="652676"/>
    <lineage>
        <taxon>unclassified sequences</taxon>
        <taxon>metagenomes</taxon>
        <taxon>ecological metagenomes</taxon>
    </lineage>
</organism>
<sequence>MVKNLGSADRIIRLIVGLVLIGLPLLSSMALFDSSTMKIVSMAIGVILAGTALFRFCPIYRILGLRTCKV</sequence>
<feature type="transmembrane region" description="Helical" evidence="1">
    <location>
        <begin position="38"/>
        <end position="57"/>
    </location>
</feature>
<dbReference type="Pfam" id="PF11127">
    <property type="entry name" value="YgaP-like_TM"/>
    <property type="match status" value="1"/>
</dbReference>
<gene>
    <name evidence="3" type="ORF">MNBD_ALPHA07-2084</name>
</gene>
<protein>
    <recommendedName>
        <fullName evidence="2">Inner membrane protein YgaP-like transmembrane domain-containing protein</fullName>
    </recommendedName>
</protein>
<evidence type="ECO:0000259" key="2">
    <source>
        <dbReference type="Pfam" id="PF11127"/>
    </source>
</evidence>
<feature type="transmembrane region" description="Helical" evidence="1">
    <location>
        <begin position="12"/>
        <end position="32"/>
    </location>
</feature>
<evidence type="ECO:0000256" key="1">
    <source>
        <dbReference type="SAM" id="Phobius"/>
    </source>
</evidence>
<keyword evidence="1" id="KW-0472">Membrane</keyword>
<name>A0A3B0RM04_9ZZZZ</name>
<proteinExistence type="predicted"/>
<feature type="domain" description="Inner membrane protein YgaP-like transmembrane" evidence="2">
    <location>
        <begin position="1"/>
        <end position="69"/>
    </location>
</feature>
<keyword evidence="1" id="KW-0812">Transmembrane</keyword>
<evidence type="ECO:0000313" key="3">
    <source>
        <dbReference type="EMBL" id="VAV92702.1"/>
    </source>
</evidence>
<accession>A0A3B0RM04</accession>
<reference evidence="3" key="1">
    <citation type="submission" date="2018-06" db="EMBL/GenBank/DDBJ databases">
        <authorList>
            <person name="Zhirakovskaya E."/>
        </authorList>
    </citation>
    <scope>NUCLEOTIDE SEQUENCE</scope>
</reference>
<dbReference type="AlphaFoldDB" id="A0A3B0RM04"/>